<dbReference type="SMART" id="SM00850">
    <property type="entry name" value="LytTR"/>
    <property type="match status" value="1"/>
</dbReference>
<dbReference type="RefSeq" id="WP_107967054.1">
    <property type="nucleotide sequence ID" value="NZ_NWBU01000005.1"/>
</dbReference>
<keyword evidence="1" id="KW-1133">Transmembrane helix</keyword>
<dbReference type="PANTHER" id="PTHR37299:SF1">
    <property type="entry name" value="STAGE 0 SPORULATION PROTEIN A HOMOLOG"/>
    <property type="match status" value="1"/>
</dbReference>
<dbReference type="GO" id="GO:0000156">
    <property type="term" value="F:phosphorelay response regulator activity"/>
    <property type="evidence" value="ECO:0007669"/>
    <property type="project" value="InterPro"/>
</dbReference>
<dbReference type="GO" id="GO:0003677">
    <property type="term" value="F:DNA binding"/>
    <property type="evidence" value="ECO:0007669"/>
    <property type="project" value="InterPro"/>
</dbReference>
<organism evidence="3 4">
    <name type="scientific">Sphingomonas oleivorans</name>
    <dbReference type="NCBI Taxonomy" id="1735121"/>
    <lineage>
        <taxon>Bacteria</taxon>
        <taxon>Pseudomonadati</taxon>
        <taxon>Pseudomonadota</taxon>
        <taxon>Alphaproteobacteria</taxon>
        <taxon>Sphingomonadales</taxon>
        <taxon>Sphingomonadaceae</taxon>
        <taxon>Sphingomonas</taxon>
    </lineage>
</organism>
<dbReference type="Pfam" id="PF04397">
    <property type="entry name" value="LytTR"/>
    <property type="match status" value="1"/>
</dbReference>
<evidence type="ECO:0000259" key="2">
    <source>
        <dbReference type="PROSITE" id="PS50930"/>
    </source>
</evidence>
<comment type="caution">
    <text evidence="3">The sequence shown here is derived from an EMBL/GenBank/DDBJ whole genome shotgun (WGS) entry which is preliminary data.</text>
</comment>
<evidence type="ECO:0000313" key="3">
    <source>
        <dbReference type="EMBL" id="PTQ12189.1"/>
    </source>
</evidence>
<dbReference type="Proteomes" id="UP000244162">
    <property type="component" value="Unassembled WGS sequence"/>
</dbReference>
<dbReference type="OrthoDB" id="9786101at2"/>
<dbReference type="Gene3D" id="2.40.50.1020">
    <property type="entry name" value="LytTr DNA-binding domain"/>
    <property type="match status" value="1"/>
</dbReference>
<dbReference type="PROSITE" id="PS50930">
    <property type="entry name" value="HTH_LYTTR"/>
    <property type="match status" value="1"/>
</dbReference>
<evidence type="ECO:0000256" key="1">
    <source>
        <dbReference type="SAM" id="Phobius"/>
    </source>
</evidence>
<dbReference type="AlphaFoldDB" id="A0A2T5FZR5"/>
<feature type="transmembrane region" description="Helical" evidence="1">
    <location>
        <begin position="45"/>
        <end position="70"/>
    </location>
</feature>
<name>A0A2T5FZR5_9SPHN</name>
<sequence>MVAIVRLYAGDLLDTLAIFSIWALLTPPIILIVRRCEASLRLLAARIGIYLLGLPLSAMLHVVLFAFLYWPIFNNGGRIRTRWEMAGRVFEHNFEQHTLLYLMLVGLAVIHGRWHGRWAGRRALPEPMPPAAALVIRSRGQVRQIPIAEIDWIGAAGDYAELHVGSTMHLLEESLTSLAARLPAEAFARIHRASIVRRDRIASVTSLGRGDALVRLIDGTELRLSRRYRASLNGLLARGGTADPAGPVDRSRPTIGAG</sequence>
<keyword evidence="1" id="KW-0812">Transmembrane</keyword>
<evidence type="ECO:0000313" key="4">
    <source>
        <dbReference type="Proteomes" id="UP000244162"/>
    </source>
</evidence>
<keyword evidence="1" id="KW-0472">Membrane</keyword>
<dbReference type="EMBL" id="NWBU01000005">
    <property type="protein sequence ID" value="PTQ12189.1"/>
    <property type="molecule type" value="Genomic_DNA"/>
</dbReference>
<proteinExistence type="predicted"/>
<accession>A0A2T5FZR5</accession>
<keyword evidence="4" id="KW-1185">Reference proteome</keyword>
<reference evidence="3 4" key="1">
    <citation type="submission" date="2017-09" db="EMBL/GenBank/DDBJ databases">
        <title>Sphingomonas panjinensis sp.nov., isolated from oil-contaminated soil.</title>
        <authorList>
            <person name="Wang L."/>
            <person name="Chen L."/>
        </authorList>
    </citation>
    <scope>NUCLEOTIDE SEQUENCE [LARGE SCALE GENOMIC DNA]</scope>
    <source>
        <strain evidence="3 4">FW-11</strain>
    </source>
</reference>
<feature type="transmembrane region" description="Helical" evidence="1">
    <location>
        <begin position="12"/>
        <end position="33"/>
    </location>
</feature>
<dbReference type="InterPro" id="IPR007492">
    <property type="entry name" value="LytTR_DNA-bd_dom"/>
</dbReference>
<gene>
    <name evidence="3" type="ORF">CLG96_06450</name>
</gene>
<dbReference type="PANTHER" id="PTHR37299">
    <property type="entry name" value="TRANSCRIPTIONAL REGULATOR-RELATED"/>
    <property type="match status" value="1"/>
</dbReference>
<protein>
    <recommendedName>
        <fullName evidence="2">HTH LytTR-type domain-containing protein</fullName>
    </recommendedName>
</protein>
<dbReference type="InterPro" id="IPR046947">
    <property type="entry name" value="LytR-like"/>
</dbReference>
<feature type="domain" description="HTH LytTR-type" evidence="2">
    <location>
        <begin position="134"/>
        <end position="238"/>
    </location>
</feature>